<feature type="compositionally biased region" description="Acidic residues" evidence="2">
    <location>
        <begin position="20"/>
        <end position="30"/>
    </location>
</feature>
<feature type="non-terminal residue" evidence="3">
    <location>
        <position position="1050"/>
    </location>
</feature>
<feature type="region of interest" description="Disordered" evidence="2">
    <location>
        <begin position="1"/>
        <end position="66"/>
    </location>
</feature>
<dbReference type="GO" id="GO:0007018">
    <property type="term" value="P:microtubule-based movement"/>
    <property type="evidence" value="ECO:0007669"/>
    <property type="project" value="InterPro"/>
</dbReference>
<dbReference type="GO" id="GO:0045505">
    <property type="term" value="F:dynein intermediate chain binding"/>
    <property type="evidence" value="ECO:0007669"/>
    <property type="project" value="InterPro"/>
</dbReference>
<protein>
    <submittedName>
        <fullName evidence="3">Dynein heavy chain axonemal</fullName>
    </submittedName>
</protein>
<feature type="coiled-coil region" evidence="1">
    <location>
        <begin position="389"/>
        <end position="427"/>
    </location>
</feature>
<dbReference type="PANTHER" id="PTHR45703">
    <property type="entry name" value="DYNEIN HEAVY CHAIN"/>
    <property type="match status" value="1"/>
</dbReference>
<accession>A0A3M7RDP2</accession>
<evidence type="ECO:0000313" key="4">
    <source>
        <dbReference type="Proteomes" id="UP000276133"/>
    </source>
</evidence>
<evidence type="ECO:0000256" key="1">
    <source>
        <dbReference type="SAM" id="Coils"/>
    </source>
</evidence>
<keyword evidence="1" id="KW-0175">Coiled coil</keyword>
<dbReference type="Gene3D" id="1.20.920.60">
    <property type="match status" value="1"/>
</dbReference>
<dbReference type="Proteomes" id="UP000276133">
    <property type="component" value="Unassembled WGS sequence"/>
</dbReference>
<dbReference type="OrthoDB" id="6136670at2759"/>
<dbReference type="EMBL" id="REGN01003680">
    <property type="protein sequence ID" value="RNA21368.1"/>
    <property type="molecule type" value="Genomic_DNA"/>
</dbReference>
<dbReference type="PANTHER" id="PTHR45703:SF36">
    <property type="entry name" value="DYNEIN HEAVY CHAIN, CYTOPLASMIC"/>
    <property type="match status" value="1"/>
</dbReference>
<dbReference type="GO" id="GO:0051959">
    <property type="term" value="F:dynein light intermediate chain binding"/>
    <property type="evidence" value="ECO:0007669"/>
    <property type="project" value="InterPro"/>
</dbReference>
<evidence type="ECO:0000313" key="3">
    <source>
        <dbReference type="EMBL" id="RNA21368.1"/>
    </source>
</evidence>
<dbReference type="InterPro" id="IPR026983">
    <property type="entry name" value="DHC"/>
</dbReference>
<feature type="coiled-coil region" evidence="1">
    <location>
        <begin position="329"/>
        <end position="356"/>
    </location>
</feature>
<dbReference type="GO" id="GO:0030286">
    <property type="term" value="C:dynein complex"/>
    <property type="evidence" value="ECO:0007669"/>
    <property type="project" value="InterPro"/>
</dbReference>
<gene>
    <name evidence="3" type="ORF">BpHYR1_035467</name>
</gene>
<evidence type="ECO:0000256" key="2">
    <source>
        <dbReference type="SAM" id="MobiDB-lite"/>
    </source>
</evidence>
<reference evidence="3 4" key="1">
    <citation type="journal article" date="2018" name="Sci. Rep.">
        <title>Genomic signatures of local adaptation to the degree of environmental predictability in rotifers.</title>
        <authorList>
            <person name="Franch-Gras L."/>
            <person name="Hahn C."/>
            <person name="Garcia-Roger E.M."/>
            <person name="Carmona M.J."/>
            <person name="Serra M."/>
            <person name="Gomez A."/>
        </authorList>
    </citation>
    <scope>NUCLEOTIDE SEQUENCE [LARGE SCALE GENOMIC DNA]</scope>
    <source>
        <strain evidence="3">HYR1</strain>
    </source>
</reference>
<organism evidence="3 4">
    <name type="scientific">Brachionus plicatilis</name>
    <name type="common">Marine rotifer</name>
    <name type="synonym">Brachionus muelleri</name>
    <dbReference type="NCBI Taxonomy" id="10195"/>
    <lineage>
        <taxon>Eukaryota</taxon>
        <taxon>Metazoa</taxon>
        <taxon>Spiralia</taxon>
        <taxon>Gnathifera</taxon>
        <taxon>Rotifera</taxon>
        <taxon>Eurotatoria</taxon>
        <taxon>Monogononta</taxon>
        <taxon>Pseudotrocha</taxon>
        <taxon>Ploima</taxon>
        <taxon>Brachionidae</taxon>
        <taxon>Brachionus</taxon>
    </lineage>
</organism>
<dbReference type="AlphaFoldDB" id="A0A3M7RDP2"/>
<sequence length="1050" mass="121338">MSKKKGKSLPAKAMKQLVDSENDHDEDEESQPVFQQKLKKSSTPPQKIQEQKINSKNKKIEKKQEKIQQLQTKSFSPIYASEEDGPNELPVIEWMIVTDNILKILDVEESSEFSDGRNFDFSGLESATDFMFYQLISFFKKHRNKNSIKFDKIHLNGCKHITVWTLHYLNIVAGKSLFDLKNSPLQLSTRVSGCDLISDSLMISLSPELDPQKRKDLMTKYESKVVIINDYLKNFSVTKMIIGNEKNQKKSSQNFFLYSQLKDSNKSLNIYECSESISDLFLTERSIVILVMDTKYSAEAFRQKIVDSILQIMSKNFLPKKIIILITESDQIQGIKEAALNELENVRNKIMSFVSNFAGLKEEIPFHLQKSLGYSLNLAEQISLLKSEIEFLSIDVDQSNDKLAKLQQNLNQKLDLILADLDQISNEEVEKTKNLKYPSSGLNMVSEAVCILLGRKSSFSNFQKFLDSFIRNDIKEFDHLNLSDYDLKKLNDYIQNNDFTKEKISEASKIGGVLCEWVRVITELSKISTEKMFSMKISDISSLKNMLINNACYSFTWHNYLNQSWSEDKNKIADAIKIQELLGLIDLKRSNLLTIDEFYRSLESNDKLKLLMKNDFASLSDKVLKSYSANGNYLLKSTCSSHVVTNVKWLSDLIESIPLVSVDSNEKNNSLKNDVPILSKQTLTKELSSVVSENKIDDVTNFMEESNLLMRIDAEAFIPMYCLKKDIKQELASEWNDDWKGFQASVTWNLYNSIGTNVFSELLKKCFSLKSSVLLWQNGIMNKECSADILIQKLGSKITLSVRMLNPIIFNIQETDCIETLKYIFMSYYLLVQYILYKQQIPHLLDLEFEKFAHPEFLIKPFFVIELKNMIEIVNYDHKYFSNIQNCKHYFGEQSICQWCFVTNIDQFLSQNKIISEIYPQFSDQNFILHGMNKKNKIFKNALVEISINKDESQSISPDSYMNPETTSCLKIKFLEKDYSKVGVKLSLNYSNETTSLIDLNKRTQKTYDQYKIVKLVRTRLFEFNSAQDKDKIINPIFANDVVSIELINW</sequence>
<dbReference type="STRING" id="10195.A0A3M7RDP2"/>
<name>A0A3M7RDP2_BRAPC</name>
<keyword evidence="4" id="KW-1185">Reference proteome</keyword>
<comment type="caution">
    <text evidence="3">The sequence shown here is derived from an EMBL/GenBank/DDBJ whole genome shotgun (WGS) entry which is preliminary data.</text>
</comment>
<proteinExistence type="predicted"/>